<dbReference type="Pfam" id="PF01724">
    <property type="entry name" value="DUF29"/>
    <property type="match status" value="1"/>
</dbReference>
<sequence>MLFRSQVIYNHALERFGYCYQKALGKASRKSGLTLPVDCPWTIEKILDEDSLPG</sequence>
<dbReference type="AlphaFoldDB" id="A0AB33C5C7"/>
<keyword evidence="2" id="KW-1185">Reference proteome</keyword>
<reference evidence="1 2" key="1">
    <citation type="journal article" date="2018" name="Harmful Algae">
        <title>The highly heterogeneous methylated genomes and diverse restriction-modification systems of bloom-forming Microcystis.</title>
        <authorList>
            <person name="Zhao L."/>
            <person name="Song Y."/>
            <person name="Li L."/>
            <person name="Gan N."/>
            <person name="Brand J.J."/>
            <person name="Song L."/>
        </authorList>
    </citation>
    <scope>NUCLEOTIDE SEQUENCE [LARGE SCALE GENOMIC DNA]</scope>
    <source>
        <strain evidence="1 2">PCC 7806SL</strain>
    </source>
</reference>
<organism evidence="1 2">
    <name type="scientific">Microcystis aeruginosa PCC 7806SL</name>
    <dbReference type="NCBI Taxonomy" id="1903187"/>
    <lineage>
        <taxon>Bacteria</taxon>
        <taxon>Bacillati</taxon>
        <taxon>Cyanobacteriota</taxon>
        <taxon>Cyanophyceae</taxon>
        <taxon>Oscillatoriophycideae</taxon>
        <taxon>Chroococcales</taxon>
        <taxon>Microcystaceae</taxon>
        <taxon>Microcystis</taxon>
    </lineage>
</organism>
<evidence type="ECO:0000313" key="2">
    <source>
        <dbReference type="Proteomes" id="UP000192439"/>
    </source>
</evidence>
<name>A0AB33C5C7_MICA7</name>
<gene>
    <name evidence="1" type="ORF">BH695_5031</name>
</gene>
<dbReference type="EMBL" id="CP020771">
    <property type="protein sequence ID" value="ARI84310.1"/>
    <property type="molecule type" value="Genomic_DNA"/>
</dbReference>
<dbReference type="Proteomes" id="UP000192439">
    <property type="component" value="Chromosome"/>
</dbReference>
<dbReference type="Gene3D" id="1.20.1220.20">
    <property type="entry name" value="Uncharcterised protein PF01724"/>
    <property type="match status" value="1"/>
</dbReference>
<proteinExistence type="predicted"/>
<evidence type="ECO:0008006" key="3">
    <source>
        <dbReference type="Google" id="ProtNLM"/>
    </source>
</evidence>
<protein>
    <recommendedName>
        <fullName evidence="3">Transposase putative helix-turn-helix domain-containing protein</fullName>
    </recommendedName>
</protein>
<accession>A0AB33C5C7</accession>
<evidence type="ECO:0000313" key="1">
    <source>
        <dbReference type="EMBL" id="ARI84310.1"/>
    </source>
</evidence>